<reference evidence="2 3" key="1">
    <citation type="submission" date="2020-07" db="EMBL/GenBank/DDBJ databases">
        <title>Organ Donor 1.</title>
        <authorList>
            <person name="Marsh A.J."/>
            <person name="Azcarate-Peril M.A."/>
        </authorList>
    </citation>
    <scope>NUCLEOTIDE SEQUENCE [LARGE SCALE GENOMIC DNA]</scope>
    <source>
        <strain evidence="2 3">AMC0717</strain>
    </source>
</reference>
<dbReference type="Pfam" id="PF01208">
    <property type="entry name" value="URO-D"/>
    <property type="match status" value="1"/>
</dbReference>
<dbReference type="InterPro" id="IPR000257">
    <property type="entry name" value="Uroporphyrinogen_deCOase"/>
</dbReference>
<evidence type="ECO:0000313" key="2">
    <source>
        <dbReference type="EMBL" id="NZA37733.1"/>
    </source>
</evidence>
<feature type="domain" description="Uroporphyrinogen decarboxylase (URO-D)" evidence="1">
    <location>
        <begin position="196"/>
        <end position="382"/>
    </location>
</feature>
<dbReference type="RefSeq" id="WP_090413347.1">
    <property type="nucleotide sequence ID" value="NZ_CAJKZB010000001.1"/>
</dbReference>
<comment type="caution">
    <text evidence="2">The sequence shown here is derived from an EMBL/GenBank/DDBJ whole genome shotgun (WGS) entry which is preliminary data.</text>
</comment>
<dbReference type="GO" id="GO:0006779">
    <property type="term" value="P:porphyrin-containing compound biosynthetic process"/>
    <property type="evidence" value="ECO:0007669"/>
    <property type="project" value="InterPro"/>
</dbReference>
<protein>
    <submittedName>
        <fullName evidence="2">Uroporphyrinogen decarboxylase</fullName>
    </submittedName>
</protein>
<gene>
    <name evidence="2" type="ORF">H0N91_06155</name>
</gene>
<dbReference type="SUPFAM" id="SSF51726">
    <property type="entry name" value="UROD/MetE-like"/>
    <property type="match status" value="1"/>
</dbReference>
<evidence type="ECO:0000313" key="3">
    <source>
        <dbReference type="Proteomes" id="UP000586254"/>
    </source>
</evidence>
<evidence type="ECO:0000259" key="1">
    <source>
        <dbReference type="Pfam" id="PF01208"/>
    </source>
</evidence>
<accession>A0A1I5KW61</accession>
<dbReference type="AlphaFoldDB" id="A0A1I5KW61"/>
<dbReference type="Proteomes" id="UP000586254">
    <property type="component" value="Unassembled WGS sequence"/>
</dbReference>
<name>A0A1I5KW61_9FIRM</name>
<proteinExistence type="predicted"/>
<dbReference type="Gene3D" id="3.20.20.210">
    <property type="match status" value="1"/>
</dbReference>
<dbReference type="GO" id="GO:0004853">
    <property type="term" value="F:uroporphyrinogen decarboxylase activity"/>
    <property type="evidence" value="ECO:0007669"/>
    <property type="project" value="InterPro"/>
</dbReference>
<dbReference type="EMBL" id="JACCKS010000005">
    <property type="protein sequence ID" value="NZA37733.1"/>
    <property type="molecule type" value="Genomic_DNA"/>
</dbReference>
<sequence>MNTSLNEKTHAVNKVFEAVFDGKMPSRVPILTNIDNAFCLEYAGYSLKKEQYSIEKTLEAIDVTTRDFDGDTVLGITIRLPQLYKILGAKNFKMGADGFLQHPEVRGMEVEDYDAFIADPVKTLWQTILPRIYEELNRPGFEGQKVLAKAFFTFASSMAALGEGYQKIAEKYGRSTYTMASAASAEPLDTLSDQLRSFSGISKDIRRCPDKVIAACEALLPVCLKAGVNPASSRYNRTFIPLHMAPYMREKDFLKFYWPTFKAYVEGLNAAGAGANLFVEEDWSRYLDYLNELPENTLMVFEYGDPKEIKAKVGSRHIVSGLYPIGLLKSGTEQACIDKAKELIDIFAPDGGYIFGFDKAILRLNDINPANLKAVFNFVHEYGIY</sequence>
<organism evidence="2 3">
    <name type="scientific">Eubacterium callanderi</name>
    <dbReference type="NCBI Taxonomy" id="53442"/>
    <lineage>
        <taxon>Bacteria</taxon>
        <taxon>Bacillati</taxon>
        <taxon>Bacillota</taxon>
        <taxon>Clostridia</taxon>
        <taxon>Eubacteriales</taxon>
        <taxon>Eubacteriaceae</taxon>
        <taxon>Eubacterium</taxon>
    </lineage>
</organism>
<dbReference type="InterPro" id="IPR038071">
    <property type="entry name" value="UROD/MetE-like_sf"/>
</dbReference>